<dbReference type="PANTHER" id="PTHR34141:SF1">
    <property type="match status" value="1"/>
</dbReference>
<comment type="caution">
    <text evidence="2">The sequence shown here is derived from an EMBL/GenBank/DDBJ whole genome shotgun (WGS) entry which is preliminary data.</text>
</comment>
<sequence length="121" mass="12933">MSVPALSRFFDAPGRPPRGRPHHPHGHASTRSLRTSSSSSPLTANGFGIGTPCPTLRANSFPKVTDPFCRLPLLTLLHRPEAVHLGDLMRAPIDAPCGSRPTFCSDRCTLLLVGALHCTDG</sequence>
<dbReference type="EMBL" id="JADCNL010000003">
    <property type="protein sequence ID" value="KAG0488243.1"/>
    <property type="molecule type" value="Genomic_DNA"/>
</dbReference>
<evidence type="ECO:0000313" key="2">
    <source>
        <dbReference type="EMBL" id="KAG0488243.1"/>
    </source>
</evidence>
<proteinExistence type="predicted"/>
<protein>
    <submittedName>
        <fullName evidence="2">Uncharacterized protein</fullName>
    </submittedName>
</protein>
<accession>A0A835V8B8</accession>
<feature type="region of interest" description="Disordered" evidence="1">
    <location>
        <begin position="1"/>
        <end position="46"/>
    </location>
</feature>
<feature type="compositionally biased region" description="Basic residues" evidence="1">
    <location>
        <begin position="17"/>
        <end position="28"/>
    </location>
</feature>
<reference evidence="2 3" key="1">
    <citation type="journal article" date="2020" name="Nat. Food">
        <title>A phased Vanilla planifolia genome enables genetic improvement of flavour and production.</title>
        <authorList>
            <person name="Hasing T."/>
            <person name="Tang H."/>
            <person name="Brym M."/>
            <person name="Khazi F."/>
            <person name="Huang T."/>
            <person name="Chambers A.H."/>
        </authorList>
    </citation>
    <scope>NUCLEOTIDE SEQUENCE [LARGE SCALE GENOMIC DNA]</scope>
    <source>
        <tissue evidence="2">Leaf</tissue>
    </source>
</reference>
<feature type="compositionally biased region" description="Low complexity" evidence="1">
    <location>
        <begin position="29"/>
        <end position="43"/>
    </location>
</feature>
<gene>
    <name evidence="2" type="ORF">HPP92_007054</name>
</gene>
<evidence type="ECO:0000256" key="1">
    <source>
        <dbReference type="SAM" id="MobiDB-lite"/>
    </source>
</evidence>
<name>A0A835V8B8_VANPL</name>
<organism evidence="2 3">
    <name type="scientific">Vanilla planifolia</name>
    <name type="common">Vanilla</name>
    <dbReference type="NCBI Taxonomy" id="51239"/>
    <lineage>
        <taxon>Eukaryota</taxon>
        <taxon>Viridiplantae</taxon>
        <taxon>Streptophyta</taxon>
        <taxon>Embryophyta</taxon>
        <taxon>Tracheophyta</taxon>
        <taxon>Spermatophyta</taxon>
        <taxon>Magnoliopsida</taxon>
        <taxon>Liliopsida</taxon>
        <taxon>Asparagales</taxon>
        <taxon>Orchidaceae</taxon>
        <taxon>Vanilloideae</taxon>
        <taxon>Vanilleae</taxon>
        <taxon>Vanilla</taxon>
    </lineage>
</organism>
<evidence type="ECO:0000313" key="3">
    <source>
        <dbReference type="Proteomes" id="UP000636800"/>
    </source>
</evidence>
<keyword evidence="3" id="KW-1185">Reference proteome</keyword>
<dbReference type="AlphaFoldDB" id="A0A835V8B8"/>
<dbReference type="Proteomes" id="UP000636800">
    <property type="component" value="Chromosome 3"/>
</dbReference>
<dbReference type="PANTHER" id="PTHR34141">
    <property type="match status" value="1"/>
</dbReference>